<dbReference type="EMBL" id="JAHSTP010000003">
    <property type="protein sequence ID" value="MBZ6151470.1"/>
    <property type="molecule type" value="Genomic_DNA"/>
</dbReference>
<name>A0ABS7W2P1_STROV</name>
<dbReference type="Proteomes" id="UP000758701">
    <property type="component" value="Unassembled WGS sequence"/>
</dbReference>
<proteinExistence type="predicted"/>
<evidence type="ECO:0000313" key="2">
    <source>
        <dbReference type="EMBL" id="MBZ6151470.1"/>
    </source>
</evidence>
<accession>A0ABS7W2P1</accession>
<keyword evidence="3" id="KW-1185">Reference proteome</keyword>
<reference evidence="2 3" key="1">
    <citation type="submission" date="2021-06" db="EMBL/GenBank/DDBJ databases">
        <title>Ecological speciation of a Streptomyces species isolated from different habitats and geographic origins.</title>
        <authorList>
            <person name="Wang J."/>
        </authorList>
    </citation>
    <scope>NUCLEOTIDE SEQUENCE [LARGE SCALE GENOMIC DNA]</scope>
    <source>
        <strain evidence="2 3">FXJ8.012</strain>
    </source>
</reference>
<sequence>MVFPLTLWRMHRALPERPADAPAESESSDRTAAPQMAAERLSGLWPGGAPTAEDIKAAIAVLTAKHGKPVTGQLLAAHFGVSDRTGRRYLALATA</sequence>
<comment type="caution">
    <text evidence="2">The sequence shown here is derived from an EMBL/GenBank/DDBJ whole genome shotgun (WGS) entry which is preliminary data.</text>
</comment>
<feature type="region of interest" description="Disordered" evidence="1">
    <location>
        <begin position="14"/>
        <end position="36"/>
    </location>
</feature>
<organism evidence="2 3">
    <name type="scientific">Streptomyces olivaceus</name>
    <dbReference type="NCBI Taxonomy" id="47716"/>
    <lineage>
        <taxon>Bacteria</taxon>
        <taxon>Bacillati</taxon>
        <taxon>Actinomycetota</taxon>
        <taxon>Actinomycetes</taxon>
        <taxon>Kitasatosporales</taxon>
        <taxon>Streptomycetaceae</taxon>
        <taxon>Streptomyces</taxon>
    </lineage>
</organism>
<evidence type="ECO:0000313" key="3">
    <source>
        <dbReference type="Proteomes" id="UP000758701"/>
    </source>
</evidence>
<protein>
    <submittedName>
        <fullName evidence="2">Helix-turn-helix domain-containing protein</fullName>
    </submittedName>
</protein>
<gene>
    <name evidence="2" type="ORF">KVH32_09830</name>
</gene>
<evidence type="ECO:0000256" key="1">
    <source>
        <dbReference type="SAM" id="MobiDB-lite"/>
    </source>
</evidence>